<evidence type="ECO:0008006" key="3">
    <source>
        <dbReference type="Google" id="ProtNLM"/>
    </source>
</evidence>
<accession>A0A137PH51</accession>
<evidence type="ECO:0000313" key="2">
    <source>
        <dbReference type="Proteomes" id="UP000070444"/>
    </source>
</evidence>
<organism evidence="1 2">
    <name type="scientific">Conidiobolus coronatus (strain ATCC 28846 / CBS 209.66 / NRRL 28638)</name>
    <name type="common">Delacroixia coronata</name>
    <dbReference type="NCBI Taxonomy" id="796925"/>
    <lineage>
        <taxon>Eukaryota</taxon>
        <taxon>Fungi</taxon>
        <taxon>Fungi incertae sedis</taxon>
        <taxon>Zoopagomycota</taxon>
        <taxon>Entomophthoromycotina</taxon>
        <taxon>Entomophthoromycetes</taxon>
        <taxon>Entomophthorales</taxon>
        <taxon>Ancylistaceae</taxon>
        <taxon>Conidiobolus</taxon>
    </lineage>
</organism>
<gene>
    <name evidence="1" type="ORF">CONCODRAFT_2694</name>
</gene>
<dbReference type="Gene3D" id="3.80.10.10">
    <property type="entry name" value="Ribonuclease Inhibitor"/>
    <property type="match status" value="1"/>
</dbReference>
<dbReference type="Proteomes" id="UP000070444">
    <property type="component" value="Unassembled WGS sequence"/>
</dbReference>
<protein>
    <recommendedName>
        <fullName evidence="3">RNI-like protein</fullName>
    </recommendedName>
</protein>
<dbReference type="AlphaFoldDB" id="A0A137PH51"/>
<name>A0A137PH51_CONC2</name>
<reference evidence="1 2" key="1">
    <citation type="journal article" date="2015" name="Genome Biol. Evol.">
        <title>Phylogenomic analyses indicate that early fungi evolved digesting cell walls of algal ancestors of land plants.</title>
        <authorList>
            <person name="Chang Y."/>
            <person name="Wang S."/>
            <person name="Sekimoto S."/>
            <person name="Aerts A.L."/>
            <person name="Choi C."/>
            <person name="Clum A."/>
            <person name="LaButti K.M."/>
            <person name="Lindquist E.A."/>
            <person name="Yee Ngan C."/>
            <person name="Ohm R.A."/>
            <person name="Salamov A.A."/>
            <person name="Grigoriev I.V."/>
            <person name="Spatafora J.W."/>
            <person name="Berbee M.L."/>
        </authorList>
    </citation>
    <scope>NUCLEOTIDE SEQUENCE [LARGE SCALE GENOMIC DNA]</scope>
    <source>
        <strain evidence="1 2">NRRL 28638</strain>
    </source>
</reference>
<keyword evidence="2" id="KW-1185">Reference proteome</keyword>
<proteinExistence type="predicted"/>
<dbReference type="EMBL" id="KQ964425">
    <property type="protein sequence ID" value="KXN74310.1"/>
    <property type="molecule type" value="Genomic_DNA"/>
</dbReference>
<evidence type="ECO:0000313" key="1">
    <source>
        <dbReference type="EMBL" id="KXN74310.1"/>
    </source>
</evidence>
<dbReference type="InterPro" id="IPR032675">
    <property type="entry name" value="LRR_dom_sf"/>
</dbReference>
<sequence length="327" mass="37097">MISLNWKVLNKLTSVYLNCRIKLSELNKILNSSKNLVKLTLSEAEVVDNIYNANSSNCIHLPSSLIDLNIYSLTWLSNSLNIYSVSKHKEYGVYLFGTNTILPKLKSLAYYDYSLTPETLLNYLLSKSPNLMKFKGGGEIFNQATYEIFNTKCPLLSNASLIFPYSIPVSTEALNNRRFGSQSELIALKSTVCDNTFHTYIICKSCPCLSELTLEWNIISMKNLNHLLSLLPQIKKLNLISYTKAIDIKGLKFSNSSITCLSLNKIVDLSLANIIEIFNEWALLNHISISKSCNQFNTGDVEESKLDIMGNSWICYSYRKCNKIWKL</sequence>